<dbReference type="Gene3D" id="3.10.350.10">
    <property type="entry name" value="LysM domain"/>
    <property type="match status" value="1"/>
</dbReference>
<dbReference type="RefSeq" id="WP_071879384.1">
    <property type="nucleotide sequence ID" value="NZ_JXLC01000043.1"/>
</dbReference>
<dbReference type="InterPro" id="IPR018392">
    <property type="entry name" value="LysM"/>
</dbReference>
<keyword evidence="1" id="KW-0175">Coiled coil</keyword>
<dbReference type="OrthoDB" id="2171144at2"/>
<dbReference type="InterPro" id="IPR036779">
    <property type="entry name" value="LysM_dom_sf"/>
</dbReference>
<evidence type="ECO:0000313" key="4">
    <source>
        <dbReference type="EMBL" id="ALS02052.1"/>
    </source>
</evidence>
<reference evidence="5 7" key="1">
    <citation type="submission" date="2014-12" db="EMBL/GenBank/DDBJ databases">
        <title>Draft genome sequences of 29 type strains of Enterococci.</title>
        <authorList>
            <person name="Zhong Z."/>
            <person name="Sun Z."/>
            <person name="Liu W."/>
            <person name="Zhang W."/>
            <person name="Zhang H."/>
        </authorList>
    </citation>
    <scope>NUCLEOTIDE SEQUENCE [LARGE SCALE GENOMIC DNA]</scope>
    <source>
        <strain evidence="5 7">DSM 22801</strain>
    </source>
</reference>
<dbReference type="Pfam" id="PF01476">
    <property type="entry name" value="LysM"/>
    <property type="match status" value="1"/>
</dbReference>
<feature type="compositionally biased region" description="Polar residues" evidence="2">
    <location>
        <begin position="147"/>
        <end position="172"/>
    </location>
</feature>
<feature type="region of interest" description="Disordered" evidence="2">
    <location>
        <begin position="472"/>
        <end position="510"/>
    </location>
</feature>
<protein>
    <recommendedName>
        <fullName evidence="3">LysM domain-containing protein</fullName>
    </recommendedName>
</protein>
<dbReference type="PANTHER" id="PTHR32083:SF0">
    <property type="entry name" value="CILIA AND FLAGELLA-ASSOCIATED PROTEIN 58"/>
    <property type="match status" value="1"/>
</dbReference>
<reference evidence="4 6" key="2">
    <citation type="submission" date="2015-12" db="EMBL/GenBank/DDBJ databases">
        <authorList>
            <person name="Lauer A."/>
            <person name="Humrighouse B."/>
            <person name="Loparev V."/>
            <person name="Shewmaker P.L."/>
            <person name="Whitney A.M."/>
            <person name="McLaughlin R.W."/>
        </authorList>
    </citation>
    <scope>NUCLEOTIDE SEQUENCE [LARGE SCALE GENOMIC DNA]</scope>
    <source>
        <strain evidence="4 6">LMG 23085</strain>
    </source>
</reference>
<dbReference type="EMBL" id="CP013614">
    <property type="protein sequence ID" value="ALS02052.1"/>
    <property type="molecule type" value="Genomic_DNA"/>
</dbReference>
<dbReference type="KEGG" id="ess:ATZ33_11850"/>
<proteinExistence type="predicted"/>
<evidence type="ECO:0000256" key="2">
    <source>
        <dbReference type="SAM" id="MobiDB-lite"/>
    </source>
</evidence>
<name>A0A0S3KCV6_9ENTE</name>
<dbReference type="SUPFAM" id="SSF57997">
    <property type="entry name" value="Tropomyosin"/>
    <property type="match status" value="1"/>
</dbReference>
<evidence type="ECO:0000313" key="5">
    <source>
        <dbReference type="EMBL" id="OJG84903.1"/>
    </source>
</evidence>
<dbReference type="PANTHER" id="PTHR32083">
    <property type="entry name" value="CILIA AND FLAGELLA-ASSOCIATED PROTEIN 58-RELATED"/>
    <property type="match status" value="1"/>
</dbReference>
<dbReference type="Proteomes" id="UP000065511">
    <property type="component" value="Chromosome"/>
</dbReference>
<accession>A0A0S3KCV6</accession>
<dbReference type="EMBL" id="JXLC01000043">
    <property type="protein sequence ID" value="OJG84903.1"/>
    <property type="molecule type" value="Genomic_DNA"/>
</dbReference>
<feature type="region of interest" description="Disordered" evidence="2">
    <location>
        <begin position="140"/>
        <end position="223"/>
    </location>
</feature>
<dbReference type="Proteomes" id="UP000183039">
    <property type="component" value="Unassembled WGS sequence"/>
</dbReference>
<evidence type="ECO:0000313" key="6">
    <source>
        <dbReference type="Proteomes" id="UP000065511"/>
    </source>
</evidence>
<dbReference type="AlphaFoldDB" id="A0A0S3KCV6"/>
<evidence type="ECO:0000259" key="3">
    <source>
        <dbReference type="Pfam" id="PF01476"/>
    </source>
</evidence>
<evidence type="ECO:0000313" key="7">
    <source>
        <dbReference type="Proteomes" id="UP000183039"/>
    </source>
</evidence>
<feature type="domain" description="LysM" evidence="3">
    <location>
        <begin position="75"/>
        <end position="118"/>
    </location>
</feature>
<feature type="compositionally biased region" description="Basic and acidic residues" evidence="2">
    <location>
        <begin position="188"/>
        <end position="219"/>
    </location>
</feature>
<gene>
    <name evidence="4" type="ORF">ATZ33_11850</name>
    <name evidence="5" type="ORF">RV15_GL002881</name>
</gene>
<dbReference type="Gene3D" id="1.10.287.1490">
    <property type="match status" value="1"/>
</dbReference>
<dbReference type="GO" id="GO:0005856">
    <property type="term" value="C:cytoskeleton"/>
    <property type="evidence" value="ECO:0007669"/>
    <property type="project" value="TreeGrafter"/>
</dbReference>
<evidence type="ECO:0000256" key="1">
    <source>
        <dbReference type="ARBA" id="ARBA00023054"/>
    </source>
</evidence>
<sequence length="946" mass="102953">MKNTKNKNMVNATEQKYRAKMVKGKKGWLIKGMLFSTLLFGGAFLVESETVQAAEWQVNSVETIKATLKENQSSYTFVEGDTFYNIALAVNVKWETLMTANGFELGSQYSVPVGTTISFDGSKMTVTNAVGEVISETQLNNDDKIDTTQPFAGQATTNQPAKTNTGTNNKPNASLPITKPSTPSKNPTADKEQAESQLEEVEKDKEQVEKEKEEVEKELAALNESNNGTLLDLQAKRDDLQRKVEEAQTAYDLQLATVTNTEAKVAEATTAQGVAQTALEIAQTTLATAQANADAAQNRVNDVQAQMDALTEQATTANDAAAQAKLAALQLEMDAAQANLTAYQNELNIATDNLATAQTNYDTATTQLTTVEAELATARANVEAAQAALVTAETELNSLPETVTASTVAEAKKLQKQLADFEACLKELDTQITTLKDKIEQLDQQIAQLDQQADQSKKDFEEIKDSANNVVENLPDETPVTNANDTANNTEKELPEINNGGTTTPSNEDKYVTVNVDEAGNRLTDLTGYVKVSEAEAVKTVETLPNGNTITTYTTTVTYHKTINTDKSVTYHIDEIGNPIDEADLANYVELSRDNSVTVETLPNGDTVTTQITTIVYRKTNNIDKHVTITIDEAGNVITDLTGYTKISESEAVKTVETLPNGDTVTTYTTTITYHKNVNTDKHVTINVDESGKVLTDLTDYEKVSESTPVKSVETLPNGDTVTTYTTTVTYKKKATTTDPIIDNILSSTDKKITDIKNQVSKDDTAVSLEQARELTDAELTSKVAEEFAKMVQAEQANYNYNQTNLTTDDKVGDRTSSRAVEVMYNFDHARPENDLEDGTYKLSYNTGDTQMANTTENISQSTISASKVNGDSSELAKLIAQAMFQQYIEEERAAYLAGNTSAAMHYSNIAAKGYTDMSVGVFVVKQGNNYVVTTTVITGNHSTAR</sequence>
<organism evidence="5 7">
    <name type="scientific">Enterococcus silesiacus</name>
    <dbReference type="NCBI Taxonomy" id="332949"/>
    <lineage>
        <taxon>Bacteria</taxon>
        <taxon>Bacillati</taxon>
        <taxon>Bacillota</taxon>
        <taxon>Bacilli</taxon>
        <taxon>Lactobacillales</taxon>
        <taxon>Enterococcaceae</taxon>
        <taxon>Enterococcus</taxon>
    </lineage>
</organism>
<keyword evidence="6" id="KW-1185">Reference proteome</keyword>
<feature type="compositionally biased region" description="Polar residues" evidence="2">
    <location>
        <begin position="479"/>
        <end position="489"/>
    </location>
</feature>